<gene>
    <name evidence="2" type="ORF">A2024_03045</name>
</gene>
<dbReference type="AlphaFoldDB" id="A0A1F5RC51"/>
<feature type="transmembrane region" description="Helical" evidence="1">
    <location>
        <begin position="6"/>
        <end position="22"/>
    </location>
</feature>
<proteinExistence type="predicted"/>
<evidence type="ECO:0000313" key="3">
    <source>
        <dbReference type="Proteomes" id="UP000177230"/>
    </source>
</evidence>
<accession>A0A1F5RC51</accession>
<reference evidence="2 3" key="1">
    <citation type="journal article" date="2016" name="Nat. Commun.">
        <title>Thousands of microbial genomes shed light on interconnected biogeochemical processes in an aquifer system.</title>
        <authorList>
            <person name="Anantharaman K."/>
            <person name="Brown C.T."/>
            <person name="Hug L.A."/>
            <person name="Sharon I."/>
            <person name="Castelle C.J."/>
            <person name="Probst A.J."/>
            <person name="Thomas B.C."/>
            <person name="Singh A."/>
            <person name="Wilkins M.J."/>
            <person name="Karaoz U."/>
            <person name="Brodie E.L."/>
            <person name="Williams K.H."/>
            <person name="Hubbard S.S."/>
            <person name="Banfield J.F."/>
        </authorList>
    </citation>
    <scope>NUCLEOTIDE SEQUENCE [LARGE SCALE GENOMIC DNA]</scope>
</reference>
<evidence type="ECO:0000313" key="2">
    <source>
        <dbReference type="EMBL" id="OGF11978.1"/>
    </source>
</evidence>
<name>A0A1F5RC51_9BACT</name>
<comment type="caution">
    <text evidence="2">The sequence shown here is derived from an EMBL/GenBank/DDBJ whole genome shotgun (WGS) entry which is preliminary data.</text>
</comment>
<evidence type="ECO:0000256" key="1">
    <source>
        <dbReference type="SAM" id="Phobius"/>
    </source>
</evidence>
<feature type="transmembrane region" description="Helical" evidence="1">
    <location>
        <begin position="60"/>
        <end position="82"/>
    </location>
</feature>
<keyword evidence="1" id="KW-0812">Transmembrane</keyword>
<dbReference type="Proteomes" id="UP000177230">
    <property type="component" value="Unassembled WGS sequence"/>
</dbReference>
<feature type="transmembrane region" description="Helical" evidence="1">
    <location>
        <begin position="29"/>
        <end position="54"/>
    </location>
</feature>
<organism evidence="2 3">
    <name type="scientific">Candidatus Edwardsbacteria bacterium GWF2_54_11</name>
    <dbReference type="NCBI Taxonomy" id="1817851"/>
    <lineage>
        <taxon>Bacteria</taxon>
        <taxon>Candidatus Edwardsiibacteriota</taxon>
    </lineage>
</organism>
<keyword evidence="1" id="KW-0472">Membrane</keyword>
<protein>
    <submittedName>
        <fullName evidence="2">Uncharacterized protein</fullName>
    </submittedName>
</protein>
<dbReference type="EMBL" id="MFFM01000034">
    <property type="protein sequence ID" value="OGF11978.1"/>
    <property type="molecule type" value="Genomic_DNA"/>
</dbReference>
<sequence>MNFFKYIPLYLFAILIVVYINIELSNGFIFAAVLGLTQIVLCFIGLGFILFSNFNKRKIFFYNGFCIIGSLVVIGFISGFAINRKTEASMKKAKVIIEALDHYKEGKGFYPNMIDDLENVTGKDLNTKMGIFLDRKYQYHKNDNNKEYSLTFSIPAWMLATYSSETKTWVIDD</sequence>
<keyword evidence="1" id="KW-1133">Transmembrane helix</keyword>